<reference evidence="2" key="1">
    <citation type="journal article" date="2019" name="Int. J. Syst. Evol. Microbiol.">
        <title>The Global Catalogue of Microorganisms (GCM) 10K type strain sequencing project: providing services to taxonomists for standard genome sequencing and annotation.</title>
        <authorList>
            <consortium name="The Broad Institute Genomics Platform"/>
            <consortium name="The Broad Institute Genome Sequencing Center for Infectious Disease"/>
            <person name="Wu L."/>
            <person name="Ma J."/>
        </authorList>
    </citation>
    <scope>NUCLEOTIDE SEQUENCE [LARGE SCALE GENOMIC DNA]</scope>
    <source>
        <strain evidence="2">TBRC 5832</strain>
    </source>
</reference>
<name>A0ABV8JE16_9ACTN</name>
<proteinExistence type="predicted"/>
<protein>
    <submittedName>
        <fullName evidence="1">RNA polymerase sigma factor SigF</fullName>
    </submittedName>
</protein>
<comment type="caution">
    <text evidence="1">The sequence shown here is derived from an EMBL/GenBank/DDBJ whole genome shotgun (WGS) entry which is preliminary data.</text>
</comment>
<organism evidence="1 2">
    <name type="scientific">Actinoplanes subglobosus</name>
    <dbReference type="NCBI Taxonomy" id="1547892"/>
    <lineage>
        <taxon>Bacteria</taxon>
        <taxon>Bacillati</taxon>
        <taxon>Actinomycetota</taxon>
        <taxon>Actinomycetes</taxon>
        <taxon>Micromonosporales</taxon>
        <taxon>Micromonosporaceae</taxon>
        <taxon>Actinoplanes</taxon>
    </lineage>
</organism>
<accession>A0ABV8JE16</accession>
<evidence type="ECO:0000313" key="1">
    <source>
        <dbReference type="EMBL" id="MFC4072748.1"/>
    </source>
</evidence>
<dbReference type="EMBL" id="JBHSBL010000042">
    <property type="protein sequence ID" value="MFC4072748.1"/>
    <property type="molecule type" value="Genomic_DNA"/>
</dbReference>
<evidence type="ECO:0000313" key="2">
    <source>
        <dbReference type="Proteomes" id="UP001595867"/>
    </source>
</evidence>
<gene>
    <name evidence="1" type="ORF">ACFO0C_48115</name>
</gene>
<feature type="non-terminal residue" evidence="1">
    <location>
        <position position="65"/>
    </location>
</feature>
<sequence length="65" mass="6995">MTLLESPTVDALPVAPRQPVHVVPTASASDLLAAMSAAPAGRQHSRLRDRAIEAWLPLARHLAHR</sequence>
<keyword evidence="2" id="KW-1185">Reference proteome</keyword>
<dbReference type="Proteomes" id="UP001595867">
    <property type="component" value="Unassembled WGS sequence"/>
</dbReference>